<keyword evidence="1" id="KW-0812">Transmembrane</keyword>
<evidence type="ECO:0008006" key="4">
    <source>
        <dbReference type="Google" id="ProtNLM"/>
    </source>
</evidence>
<feature type="transmembrane region" description="Helical" evidence="1">
    <location>
        <begin position="72"/>
        <end position="93"/>
    </location>
</feature>
<organism evidence="2 3">
    <name type="scientific">Pristionchus mayeri</name>
    <dbReference type="NCBI Taxonomy" id="1317129"/>
    <lineage>
        <taxon>Eukaryota</taxon>
        <taxon>Metazoa</taxon>
        <taxon>Ecdysozoa</taxon>
        <taxon>Nematoda</taxon>
        <taxon>Chromadorea</taxon>
        <taxon>Rhabditida</taxon>
        <taxon>Rhabditina</taxon>
        <taxon>Diplogasteromorpha</taxon>
        <taxon>Diplogasteroidea</taxon>
        <taxon>Neodiplogasteridae</taxon>
        <taxon>Pristionchus</taxon>
    </lineage>
</organism>
<dbReference type="AlphaFoldDB" id="A0AAN5CK91"/>
<accession>A0AAN5CK91</accession>
<evidence type="ECO:0000313" key="2">
    <source>
        <dbReference type="EMBL" id="GMR45895.1"/>
    </source>
</evidence>
<name>A0AAN5CK91_9BILA</name>
<comment type="caution">
    <text evidence="2">The sequence shown here is derived from an EMBL/GenBank/DDBJ whole genome shotgun (WGS) entry which is preliminary data.</text>
</comment>
<dbReference type="EMBL" id="BTRK01000004">
    <property type="protein sequence ID" value="GMR45895.1"/>
    <property type="molecule type" value="Genomic_DNA"/>
</dbReference>
<protein>
    <recommendedName>
        <fullName evidence="4">G protein-coupled receptor</fullName>
    </recommendedName>
</protein>
<keyword evidence="3" id="KW-1185">Reference proteome</keyword>
<keyword evidence="1" id="KW-0472">Membrane</keyword>
<evidence type="ECO:0000256" key="1">
    <source>
        <dbReference type="SAM" id="Phobius"/>
    </source>
</evidence>
<dbReference type="Proteomes" id="UP001328107">
    <property type="component" value="Unassembled WGS sequence"/>
</dbReference>
<feature type="non-terminal residue" evidence="2">
    <location>
        <position position="100"/>
    </location>
</feature>
<evidence type="ECO:0000313" key="3">
    <source>
        <dbReference type="Proteomes" id="UP001328107"/>
    </source>
</evidence>
<reference evidence="3" key="1">
    <citation type="submission" date="2022-10" db="EMBL/GenBank/DDBJ databases">
        <title>Genome assembly of Pristionchus species.</title>
        <authorList>
            <person name="Yoshida K."/>
            <person name="Sommer R.J."/>
        </authorList>
    </citation>
    <scope>NUCLEOTIDE SEQUENCE [LARGE SCALE GENOMIC DNA]</scope>
    <source>
        <strain evidence="3">RS5460</strain>
    </source>
</reference>
<proteinExistence type="predicted"/>
<keyword evidence="1" id="KW-1133">Transmembrane helix</keyword>
<sequence length="100" mass="11276">MFLNCDESLTNPECRFILLTDVPESRPAWSRALMLTMIVIEIVAITAGSIVTTLAICIMARKSTIHPNFSRIVIVFSLHFYVLAASRIVLMMFQTELLDV</sequence>
<gene>
    <name evidence="2" type="ORF">PMAYCL1PPCAC_16090</name>
</gene>
<feature type="transmembrane region" description="Helical" evidence="1">
    <location>
        <begin position="32"/>
        <end position="60"/>
    </location>
</feature>